<dbReference type="STRING" id="30732.ENSOMEP00000023770"/>
<evidence type="ECO:0000256" key="1">
    <source>
        <dbReference type="ARBA" id="ARBA00022737"/>
    </source>
</evidence>
<evidence type="ECO:0000256" key="2">
    <source>
        <dbReference type="ARBA" id="ARBA00023043"/>
    </source>
</evidence>
<reference evidence="4" key="1">
    <citation type="submission" date="2025-08" db="UniProtKB">
        <authorList>
            <consortium name="Ensembl"/>
        </authorList>
    </citation>
    <scope>IDENTIFICATION</scope>
</reference>
<dbReference type="PANTHER" id="PTHR24171:SF8">
    <property type="entry name" value="BRCA1-ASSOCIATED RING DOMAIN PROTEIN 1"/>
    <property type="match status" value="1"/>
</dbReference>
<dbReference type="AlphaFoldDB" id="A0A3B3D2K8"/>
<dbReference type="PaxDb" id="30732-ENSOMEP00000023770"/>
<evidence type="ECO:0000256" key="3">
    <source>
        <dbReference type="PROSITE-ProRule" id="PRU00023"/>
    </source>
</evidence>
<dbReference type="Gene3D" id="1.25.40.20">
    <property type="entry name" value="Ankyrin repeat-containing domain"/>
    <property type="match status" value="1"/>
</dbReference>
<evidence type="ECO:0000313" key="5">
    <source>
        <dbReference type="Proteomes" id="UP000261560"/>
    </source>
</evidence>
<name>A0A3B3D2K8_ORYME</name>
<keyword evidence="5" id="KW-1185">Reference proteome</keyword>
<dbReference type="GeneTree" id="ENSGT00940000167019"/>
<keyword evidence="2 3" id="KW-0040">ANK repeat</keyword>
<dbReference type="Pfam" id="PF12796">
    <property type="entry name" value="Ank_2"/>
    <property type="match status" value="1"/>
</dbReference>
<dbReference type="PROSITE" id="PS50297">
    <property type="entry name" value="ANK_REP_REGION"/>
    <property type="match status" value="1"/>
</dbReference>
<proteinExistence type="predicted"/>
<dbReference type="Proteomes" id="UP000261560">
    <property type="component" value="Unplaced"/>
</dbReference>
<dbReference type="PANTHER" id="PTHR24171">
    <property type="entry name" value="ANKYRIN REPEAT DOMAIN-CONTAINING PROTEIN 39-RELATED"/>
    <property type="match status" value="1"/>
</dbReference>
<dbReference type="SMART" id="SM00248">
    <property type="entry name" value="ANK"/>
    <property type="match status" value="3"/>
</dbReference>
<dbReference type="GO" id="GO:0031436">
    <property type="term" value="C:BRCA1-BARD1 complex"/>
    <property type="evidence" value="ECO:0007669"/>
    <property type="project" value="TreeGrafter"/>
</dbReference>
<dbReference type="PROSITE" id="PS50088">
    <property type="entry name" value="ANK_REPEAT"/>
    <property type="match status" value="1"/>
</dbReference>
<accession>A0A3B3D2K8</accession>
<dbReference type="Ensembl" id="ENSOMET00000011367.1">
    <property type="protein sequence ID" value="ENSOMEP00000023770.1"/>
    <property type="gene ID" value="ENSOMEG00000004034.1"/>
</dbReference>
<dbReference type="SUPFAM" id="SSF48403">
    <property type="entry name" value="Ankyrin repeat"/>
    <property type="match status" value="1"/>
</dbReference>
<dbReference type="GO" id="GO:0070531">
    <property type="term" value="C:BRCA1-A complex"/>
    <property type="evidence" value="ECO:0007669"/>
    <property type="project" value="TreeGrafter"/>
</dbReference>
<protein>
    <submittedName>
        <fullName evidence="4">Uncharacterized protein</fullName>
    </submittedName>
</protein>
<reference evidence="4" key="2">
    <citation type="submission" date="2025-09" db="UniProtKB">
        <authorList>
            <consortium name="Ensembl"/>
        </authorList>
    </citation>
    <scope>IDENTIFICATION</scope>
</reference>
<feature type="repeat" description="ANK" evidence="3">
    <location>
        <begin position="46"/>
        <end position="78"/>
    </location>
</feature>
<dbReference type="InterPro" id="IPR036770">
    <property type="entry name" value="Ankyrin_rpt-contain_sf"/>
</dbReference>
<dbReference type="GO" id="GO:0004842">
    <property type="term" value="F:ubiquitin-protein transferase activity"/>
    <property type="evidence" value="ECO:0007669"/>
    <property type="project" value="TreeGrafter"/>
</dbReference>
<evidence type="ECO:0000313" key="4">
    <source>
        <dbReference type="Ensembl" id="ENSOMEP00000023770.1"/>
    </source>
</evidence>
<dbReference type="GO" id="GO:0085020">
    <property type="term" value="P:protein K6-linked ubiquitination"/>
    <property type="evidence" value="ECO:0007669"/>
    <property type="project" value="TreeGrafter"/>
</dbReference>
<keyword evidence="1" id="KW-0677">Repeat</keyword>
<organism evidence="4 5">
    <name type="scientific">Oryzias melastigma</name>
    <name type="common">Marine medaka</name>
    <dbReference type="NCBI Taxonomy" id="30732"/>
    <lineage>
        <taxon>Eukaryota</taxon>
        <taxon>Metazoa</taxon>
        <taxon>Chordata</taxon>
        <taxon>Craniata</taxon>
        <taxon>Vertebrata</taxon>
        <taxon>Euteleostomi</taxon>
        <taxon>Actinopterygii</taxon>
        <taxon>Neopterygii</taxon>
        <taxon>Teleostei</taxon>
        <taxon>Neoteleostei</taxon>
        <taxon>Acanthomorphata</taxon>
        <taxon>Ovalentaria</taxon>
        <taxon>Atherinomorphae</taxon>
        <taxon>Beloniformes</taxon>
        <taxon>Adrianichthyidae</taxon>
        <taxon>Oryziinae</taxon>
        <taxon>Oryzias</taxon>
    </lineage>
</organism>
<sequence>MIAENTEAENVEDQRLLLYAKEGNSALIQKLLQARMNQSTQSKSTPGWTALHLASSFGYREVVEELLQAGADVNLQESLGDTPLHKAAQSGRKVSVHPFIAILCLVHNCAAGTLQWSIFVSPVMLDMVCEGL</sequence>
<dbReference type="InterPro" id="IPR002110">
    <property type="entry name" value="Ankyrin_rpt"/>
</dbReference>